<feature type="domain" description="Carbohydrate-binding module family 96" evidence="5">
    <location>
        <begin position="52"/>
        <end position="206"/>
    </location>
</feature>
<sequence length="998" mass="105886">MRRMTVAGMLWGMGVALATLSGCGAPLPVEEDSHETGAETVGTERAALTTRTVVLTPTADAHVEAASPDTSFGASTTLKVSRTPEALTYLRFSGAELPVPGTVTSARLRLFAMNNAAQGVAVHDSPGVHIWDESVTWNTRPSWSDSWLTSTSGPVSSGTWVELDVSGMYIPHRYYSVDFLLSAKGTDSLTFGSSESFEFKPQLILTVESAEDNPPLPPAPLTLSGAPVSFSASADTFVDAESPGVAQGSATTFKVDSAPMQEAYLRFPVQGLTEAVQRAVLRLYVNSGSDDGPSVYALTGLPWSESSVTWSSRPARTGSAVEDAQGLATGSWVDYDVTDLVRGNGDVSFGLYPTSSDGVTFYSRESADASLRPRLLVWTGAAKSAPTDACLTRTEYVADPLSALHDTYAAADAPDSKFQHHASLRVDADPRAEAFLRFDVQLRPERIHRVALRLYAIDGTGNGPRLYRATAFEGATTDWNHRPTPLGEPLVDLGAVPRDAWVELDVTNVVTASGAYAFALLPDSTNSVGFASTDAEERGIIGGAPRLVVTYESAPFCSYRGTKPSGTTAWVRQSGDAQTEAPRHVAPAPDGGFAVVTRLLGTGPRPVESGHTVTLHRADGGVAWTRSFPQSGVQLEKVVVTAVGNVLVAGSYTGAPDLGKGPLPQGSGIVVMKLTPDGTVDWTRGFRAWFDTPGEHYDNPMDVLDLATDAHGSAVLVGTFWGYTDFGNGPVYSGKPFPYDDTYPNSYVLKLQWDGAHLWSRVLAGTSLVGTRANSVAVDASESVIVGGHAGDNTHFGGGTVAERGGFVARYGVGGDFGWARVMSARFSEVSSVGLLPDQRIAFTGNFNGYLSFAGQTWVSREPEEYDGARDALVGVLTAAGGDVGLRQFAHYGFTDMVVDGAGNIVTAQYGEGNLVGLGEVGWRQDVLPQPTLAAFGPALESRWVRVLGPMSMDDLHLASAPEGIVVVGSLAEALELDGTWYTPRSRRSDVLLFKLRK</sequence>
<dbReference type="GO" id="GO:0005576">
    <property type="term" value="C:extracellular region"/>
    <property type="evidence" value="ECO:0007669"/>
    <property type="project" value="UniProtKB-SubCell"/>
</dbReference>
<evidence type="ECO:0000256" key="1">
    <source>
        <dbReference type="ARBA" id="ARBA00004613"/>
    </source>
</evidence>
<accession>A0A3A8PA28</accession>
<evidence type="ECO:0000313" key="6">
    <source>
        <dbReference type="EMBL" id="RKH50345.1"/>
    </source>
</evidence>
<comment type="subcellular location">
    <subcellularLocation>
        <location evidence="1">Secreted</location>
    </subcellularLocation>
</comment>
<dbReference type="InterPro" id="IPR055372">
    <property type="entry name" value="CBM96"/>
</dbReference>
<dbReference type="Proteomes" id="UP000272888">
    <property type="component" value="Unassembled WGS sequence"/>
</dbReference>
<protein>
    <submittedName>
        <fullName evidence="6">DNRLRE domain-containing protein</fullName>
    </submittedName>
</protein>
<keyword evidence="2" id="KW-0964">Secreted</keyword>
<feature type="domain" description="Carbohydrate-binding module family 96" evidence="5">
    <location>
        <begin position="228"/>
        <end position="375"/>
    </location>
</feature>
<feature type="signal peptide" evidence="4">
    <location>
        <begin position="1"/>
        <end position="18"/>
    </location>
</feature>
<dbReference type="NCBIfam" id="NF033679">
    <property type="entry name" value="DNRLRE_dom"/>
    <property type="match status" value="3"/>
</dbReference>
<evidence type="ECO:0000256" key="3">
    <source>
        <dbReference type="ARBA" id="ARBA00022729"/>
    </source>
</evidence>
<evidence type="ECO:0000259" key="5">
    <source>
        <dbReference type="Pfam" id="PF24517"/>
    </source>
</evidence>
<organism evidence="6 7">
    <name type="scientific">Corallococcus llansteffanensis</name>
    <dbReference type="NCBI Taxonomy" id="2316731"/>
    <lineage>
        <taxon>Bacteria</taxon>
        <taxon>Pseudomonadati</taxon>
        <taxon>Myxococcota</taxon>
        <taxon>Myxococcia</taxon>
        <taxon>Myxococcales</taxon>
        <taxon>Cystobacterineae</taxon>
        <taxon>Myxococcaceae</taxon>
        <taxon>Corallococcus</taxon>
    </lineage>
</organism>
<evidence type="ECO:0000256" key="4">
    <source>
        <dbReference type="SAM" id="SignalP"/>
    </source>
</evidence>
<gene>
    <name evidence="6" type="ORF">D7V93_30665</name>
</gene>
<feature type="chain" id="PRO_5017193510" evidence="4">
    <location>
        <begin position="19"/>
        <end position="998"/>
    </location>
</feature>
<dbReference type="AlphaFoldDB" id="A0A3A8PA28"/>
<dbReference type="Pfam" id="PF24517">
    <property type="entry name" value="CBM96"/>
    <property type="match status" value="3"/>
</dbReference>
<keyword evidence="3 4" id="KW-0732">Signal</keyword>
<name>A0A3A8PA28_9BACT</name>
<comment type="caution">
    <text evidence="6">The sequence shown here is derived from an EMBL/GenBank/DDBJ whole genome shotgun (WGS) entry which is preliminary data.</text>
</comment>
<evidence type="ECO:0000313" key="7">
    <source>
        <dbReference type="Proteomes" id="UP000272888"/>
    </source>
</evidence>
<feature type="domain" description="Carbohydrate-binding module family 96" evidence="5">
    <location>
        <begin position="401"/>
        <end position="537"/>
    </location>
</feature>
<evidence type="ECO:0000256" key="2">
    <source>
        <dbReference type="ARBA" id="ARBA00022525"/>
    </source>
</evidence>
<dbReference type="Gene3D" id="2.80.10.50">
    <property type="match status" value="1"/>
</dbReference>
<keyword evidence="7" id="KW-1185">Reference proteome</keyword>
<dbReference type="EMBL" id="RAWB01000426">
    <property type="protein sequence ID" value="RKH50345.1"/>
    <property type="molecule type" value="Genomic_DNA"/>
</dbReference>
<dbReference type="PROSITE" id="PS51257">
    <property type="entry name" value="PROKAR_LIPOPROTEIN"/>
    <property type="match status" value="1"/>
</dbReference>
<reference evidence="7" key="1">
    <citation type="submission" date="2018-09" db="EMBL/GenBank/DDBJ databases">
        <authorList>
            <person name="Livingstone P.G."/>
            <person name="Whitworth D.E."/>
        </authorList>
    </citation>
    <scope>NUCLEOTIDE SEQUENCE [LARGE SCALE GENOMIC DNA]</scope>
    <source>
        <strain evidence="7">CA051B</strain>
    </source>
</reference>
<proteinExistence type="predicted"/>